<evidence type="ECO:0000313" key="2">
    <source>
        <dbReference type="EMBL" id="RCI13299.1"/>
    </source>
</evidence>
<reference evidence="2 3" key="1">
    <citation type="journal article" date="2015" name="BMC Genomics">
        <title>Insights from the genome of Ophiocordyceps polyrhachis-furcata to pathogenicity and host specificity in insect fungi.</title>
        <authorList>
            <person name="Wichadakul D."/>
            <person name="Kobmoo N."/>
            <person name="Ingsriswang S."/>
            <person name="Tangphatsornruang S."/>
            <person name="Chantasingh D."/>
            <person name="Luangsa-ard J.J."/>
            <person name="Eurwilaichitr L."/>
        </authorList>
    </citation>
    <scope>NUCLEOTIDE SEQUENCE [LARGE SCALE GENOMIC DNA]</scope>
    <source>
        <strain evidence="2 3">BCC 54312</strain>
    </source>
</reference>
<feature type="compositionally biased region" description="Low complexity" evidence="1">
    <location>
        <begin position="9"/>
        <end position="20"/>
    </location>
</feature>
<keyword evidence="3" id="KW-1185">Reference proteome</keyword>
<sequence>MPSSVEKSALATAPAPAPALTNRQSIPTAFFKPCRRKYRRRLRLRLRLRLYGPYGPYEGRNVGLGDLLRPVYNGFRLYRLSYLQPSHDDLS</sequence>
<dbReference type="OrthoDB" id="4931002at2759"/>
<evidence type="ECO:0000313" key="3">
    <source>
        <dbReference type="Proteomes" id="UP000253664"/>
    </source>
</evidence>
<comment type="caution">
    <text evidence="2">The sequence shown here is derived from an EMBL/GenBank/DDBJ whole genome shotgun (WGS) entry which is preliminary data.</text>
</comment>
<proteinExistence type="predicted"/>
<gene>
    <name evidence="2" type="ORF">L249_1039</name>
</gene>
<dbReference type="AlphaFoldDB" id="A0A367LFV5"/>
<dbReference type="EMBL" id="LKCN02000007">
    <property type="protein sequence ID" value="RCI13299.1"/>
    <property type="molecule type" value="Genomic_DNA"/>
</dbReference>
<name>A0A367LFV5_9HYPO</name>
<evidence type="ECO:0000256" key="1">
    <source>
        <dbReference type="SAM" id="MobiDB-lite"/>
    </source>
</evidence>
<accession>A0A367LFV5</accession>
<protein>
    <submittedName>
        <fullName evidence="2">Uncharacterized protein</fullName>
    </submittedName>
</protein>
<feature type="region of interest" description="Disordered" evidence="1">
    <location>
        <begin position="1"/>
        <end position="20"/>
    </location>
</feature>
<dbReference type="Proteomes" id="UP000253664">
    <property type="component" value="Unassembled WGS sequence"/>
</dbReference>
<organism evidence="2 3">
    <name type="scientific">Ophiocordyceps polyrhachis-furcata BCC 54312</name>
    <dbReference type="NCBI Taxonomy" id="1330021"/>
    <lineage>
        <taxon>Eukaryota</taxon>
        <taxon>Fungi</taxon>
        <taxon>Dikarya</taxon>
        <taxon>Ascomycota</taxon>
        <taxon>Pezizomycotina</taxon>
        <taxon>Sordariomycetes</taxon>
        <taxon>Hypocreomycetidae</taxon>
        <taxon>Hypocreales</taxon>
        <taxon>Ophiocordycipitaceae</taxon>
        <taxon>Ophiocordyceps</taxon>
    </lineage>
</organism>